<protein>
    <submittedName>
        <fullName evidence="1">Uncharacterized protein</fullName>
    </submittedName>
</protein>
<gene>
    <name evidence="1" type="ORF">MENTE1834_LOCUS39021</name>
</gene>
<sequence>MAKFIFVFILLIFIFINSSYAPEPSYIGNWKNHSPQEIAENKAKKEAEKKKAHYDMIKQVGESEKKRRAKNPYTNFTFSPPSKK</sequence>
<organism evidence="1 2">
    <name type="scientific">Meloidogyne enterolobii</name>
    <name type="common">Root-knot nematode worm</name>
    <name type="synonym">Meloidogyne mayaguensis</name>
    <dbReference type="NCBI Taxonomy" id="390850"/>
    <lineage>
        <taxon>Eukaryota</taxon>
        <taxon>Metazoa</taxon>
        <taxon>Ecdysozoa</taxon>
        <taxon>Nematoda</taxon>
        <taxon>Chromadorea</taxon>
        <taxon>Rhabditida</taxon>
        <taxon>Tylenchina</taxon>
        <taxon>Tylenchomorpha</taxon>
        <taxon>Tylenchoidea</taxon>
        <taxon>Meloidogynidae</taxon>
        <taxon>Meloidogyninae</taxon>
        <taxon>Meloidogyne</taxon>
    </lineage>
</organism>
<accession>A0ACB1AJJ4</accession>
<evidence type="ECO:0000313" key="2">
    <source>
        <dbReference type="Proteomes" id="UP001497535"/>
    </source>
</evidence>
<keyword evidence="2" id="KW-1185">Reference proteome</keyword>
<evidence type="ECO:0000313" key="1">
    <source>
        <dbReference type="EMBL" id="CAK5091196.1"/>
    </source>
</evidence>
<dbReference type="EMBL" id="CAVMJV010000086">
    <property type="protein sequence ID" value="CAK5091196.1"/>
    <property type="molecule type" value="Genomic_DNA"/>
</dbReference>
<proteinExistence type="predicted"/>
<comment type="caution">
    <text evidence="1">The sequence shown here is derived from an EMBL/GenBank/DDBJ whole genome shotgun (WGS) entry which is preliminary data.</text>
</comment>
<dbReference type="Proteomes" id="UP001497535">
    <property type="component" value="Unassembled WGS sequence"/>
</dbReference>
<name>A0ACB1AJJ4_MELEN</name>
<reference evidence="1" key="1">
    <citation type="submission" date="2023-11" db="EMBL/GenBank/DDBJ databases">
        <authorList>
            <person name="Poullet M."/>
        </authorList>
    </citation>
    <scope>NUCLEOTIDE SEQUENCE</scope>
    <source>
        <strain evidence="1">E1834</strain>
    </source>
</reference>